<reference evidence="8 9" key="1">
    <citation type="journal article" date="2021" name="Arch. Microbiol.">
        <title>Harenicola maris gen. nov., sp. nov. isolated from the Sea of Japan shallow sediments.</title>
        <authorList>
            <person name="Romanenko L.A."/>
            <person name="Kurilenko V.V."/>
            <person name="Chernysheva N.Y."/>
            <person name="Tekutyeva L.A."/>
            <person name="Velansky P.V."/>
            <person name="Svetashev V.I."/>
            <person name="Isaeva M.P."/>
        </authorList>
    </citation>
    <scope>NUCLEOTIDE SEQUENCE [LARGE SCALE GENOMIC DNA]</scope>
    <source>
        <strain evidence="8 9">KMM 3653</strain>
    </source>
</reference>
<comment type="subcellular location">
    <subcellularLocation>
        <location evidence="1">Membrane</location>
        <topology evidence="1">Multi-pass membrane protein</topology>
    </subcellularLocation>
</comment>
<feature type="transmembrane region" description="Helical" evidence="6">
    <location>
        <begin position="56"/>
        <end position="77"/>
    </location>
</feature>
<evidence type="ECO:0000256" key="2">
    <source>
        <dbReference type="ARBA" id="ARBA00009853"/>
    </source>
</evidence>
<feature type="transmembrane region" description="Helical" evidence="6">
    <location>
        <begin position="261"/>
        <end position="280"/>
    </location>
</feature>
<evidence type="ECO:0000313" key="8">
    <source>
        <dbReference type="EMBL" id="MBT0957309.1"/>
    </source>
</evidence>
<feature type="transmembrane region" description="Helical" evidence="6">
    <location>
        <begin position="286"/>
        <end position="304"/>
    </location>
</feature>
<evidence type="ECO:0000256" key="5">
    <source>
        <dbReference type="ARBA" id="ARBA00023136"/>
    </source>
</evidence>
<dbReference type="InterPro" id="IPR000620">
    <property type="entry name" value="EamA_dom"/>
</dbReference>
<protein>
    <submittedName>
        <fullName evidence="8">DMT family transporter</fullName>
    </submittedName>
</protein>
<evidence type="ECO:0000256" key="4">
    <source>
        <dbReference type="ARBA" id="ARBA00022989"/>
    </source>
</evidence>
<comment type="caution">
    <text evidence="8">The sequence shown here is derived from an EMBL/GenBank/DDBJ whole genome shotgun (WGS) entry which is preliminary data.</text>
</comment>
<dbReference type="AlphaFoldDB" id="A0AAP2CN28"/>
<dbReference type="Pfam" id="PF00892">
    <property type="entry name" value="EamA"/>
    <property type="match status" value="2"/>
</dbReference>
<feature type="domain" description="EamA" evidence="7">
    <location>
        <begin position="23"/>
        <end position="155"/>
    </location>
</feature>
<evidence type="ECO:0000313" key="9">
    <source>
        <dbReference type="Proteomes" id="UP001315686"/>
    </source>
</evidence>
<feature type="domain" description="EamA" evidence="7">
    <location>
        <begin position="166"/>
        <end position="302"/>
    </location>
</feature>
<evidence type="ECO:0000256" key="3">
    <source>
        <dbReference type="ARBA" id="ARBA00022692"/>
    </source>
</evidence>
<gene>
    <name evidence="8" type="ORF">IV417_07925</name>
</gene>
<dbReference type="PANTHER" id="PTHR22911">
    <property type="entry name" value="ACYL-MALONYL CONDENSING ENZYME-RELATED"/>
    <property type="match status" value="1"/>
</dbReference>
<name>A0AAP2CN28_9RHOB</name>
<dbReference type="InterPro" id="IPR037185">
    <property type="entry name" value="EmrE-like"/>
</dbReference>
<organism evidence="8 9">
    <name type="scientific">Harenicola maris</name>
    <dbReference type="NCBI Taxonomy" id="2841044"/>
    <lineage>
        <taxon>Bacteria</taxon>
        <taxon>Pseudomonadati</taxon>
        <taxon>Pseudomonadota</taxon>
        <taxon>Alphaproteobacteria</taxon>
        <taxon>Rhodobacterales</taxon>
        <taxon>Paracoccaceae</taxon>
        <taxon>Harenicola</taxon>
    </lineage>
</organism>
<dbReference type="Proteomes" id="UP001315686">
    <property type="component" value="Unassembled WGS sequence"/>
</dbReference>
<sequence>MTLPSPRPPVGAAPAQAADKPMLGIALVLCFCLLAPLADALAKILSGALPVVQLALIRFAAQVALLLPLVLASGAALRVSRRALIRLCWRAVMHIAGIVMMFEALKHLPLADAVAIAFVMPFILLILGKAFLNEDIGPRRIWACAVGFGGTLLVIQPSFASVGLYALLPVGVAFAFAFFMLITRTVAKEVDPMAVQVISGAVACVLLLPAFALGHAMDWPVLMMALPPAGFGWHIAAFACLGTLAHLTMSWSLRFAPAATLAPIQYLEIPIAAAVGFAVFRQFPNGLALIGIAIVITAGLYVVYREHHANK</sequence>
<feature type="transmembrane region" description="Helical" evidence="6">
    <location>
        <begin position="231"/>
        <end position="249"/>
    </location>
</feature>
<comment type="similarity">
    <text evidence="2">Belongs to the drug/metabolite transporter (DMT) superfamily. 10 TMS drug/metabolite exporter (DME) (TC 2.A.7.3) family.</text>
</comment>
<proteinExistence type="inferred from homology"/>
<feature type="transmembrane region" description="Helical" evidence="6">
    <location>
        <begin position="108"/>
        <end position="128"/>
    </location>
</feature>
<evidence type="ECO:0000259" key="7">
    <source>
        <dbReference type="Pfam" id="PF00892"/>
    </source>
</evidence>
<dbReference type="SUPFAM" id="SSF103481">
    <property type="entry name" value="Multidrug resistance efflux transporter EmrE"/>
    <property type="match status" value="2"/>
</dbReference>
<keyword evidence="9" id="KW-1185">Reference proteome</keyword>
<keyword evidence="5 6" id="KW-0472">Membrane</keyword>
<keyword evidence="3 6" id="KW-0812">Transmembrane</keyword>
<feature type="transmembrane region" description="Helical" evidence="6">
    <location>
        <begin position="162"/>
        <end position="182"/>
    </location>
</feature>
<feature type="transmembrane region" description="Helical" evidence="6">
    <location>
        <begin position="140"/>
        <end position="156"/>
    </location>
</feature>
<dbReference type="GO" id="GO:0016020">
    <property type="term" value="C:membrane"/>
    <property type="evidence" value="ECO:0007669"/>
    <property type="project" value="UniProtKB-SubCell"/>
</dbReference>
<accession>A0AAP2CN28</accession>
<feature type="transmembrane region" description="Helical" evidence="6">
    <location>
        <begin position="194"/>
        <end position="211"/>
    </location>
</feature>
<dbReference type="RefSeq" id="WP_327793483.1">
    <property type="nucleotide sequence ID" value="NZ_JADQAZ010000001.1"/>
</dbReference>
<keyword evidence="4 6" id="KW-1133">Transmembrane helix</keyword>
<dbReference type="EMBL" id="JADQAZ010000001">
    <property type="protein sequence ID" value="MBT0957309.1"/>
    <property type="molecule type" value="Genomic_DNA"/>
</dbReference>
<evidence type="ECO:0000256" key="6">
    <source>
        <dbReference type="SAM" id="Phobius"/>
    </source>
</evidence>
<dbReference type="PANTHER" id="PTHR22911:SF6">
    <property type="entry name" value="SOLUTE CARRIER FAMILY 35 MEMBER G1"/>
    <property type="match status" value="1"/>
</dbReference>
<evidence type="ECO:0000256" key="1">
    <source>
        <dbReference type="ARBA" id="ARBA00004141"/>
    </source>
</evidence>
<feature type="transmembrane region" description="Helical" evidence="6">
    <location>
        <begin position="84"/>
        <end position="102"/>
    </location>
</feature>